<organism evidence="2 3">
    <name type="scientific">Candidatus Woesebacteria bacterium RIFCSPHIGHO2_12_FULL_41_24</name>
    <dbReference type="NCBI Taxonomy" id="1802510"/>
    <lineage>
        <taxon>Bacteria</taxon>
        <taxon>Candidatus Woeseibacteriota</taxon>
    </lineage>
</organism>
<sequence>MFRFRRNVRADFLRSRRPSVQIVRRLVRSAAATFEIRSNLFENVHQKRNRVGIGGSAGCAPLRRQRCKGKTEGCRRATQRKRNEKNAKILVNINMTTKNSNPLSDLIEQVRAIEQDAPASIDKRHHQADAKQIEAVGRLIKTILDLDAQNQKIEKTNIGLQKAAIFLGVVALLFTIRQAIGNISLSIAITIIIAIVVYFWVRKD</sequence>
<accession>A0A1F8ASM1</accession>
<evidence type="ECO:0000256" key="1">
    <source>
        <dbReference type="SAM" id="Phobius"/>
    </source>
</evidence>
<reference evidence="2 3" key="1">
    <citation type="journal article" date="2016" name="Nat. Commun.">
        <title>Thousands of microbial genomes shed light on interconnected biogeochemical processes in an aquifer system.</title>
        <authorList>
            <person name="Anantharaman K."/>
            <person name="Brown C.T."/>
            <person name="Hug L.A."/>
            <person name="Sharon I."/>
            <person name="Castelle C.J."/>
            <person name="Probst A.J."/>
            <person name="Thomas B.C."/>
            <person name="Singh A."/>
            <person name="Wilkins M.J."/>
            <person name="Karaoz U."/>
            <person name="Brodie E.L."/>
            <person name="Williams K.H."/>
            <person name="Hubbard S.S."/>
            <person name="Banfield J.F."/>
        </authorList>
    </citation>
    <scope>NUCLEOTIDE SEQUENCE [LARGE SCALE GENOMIC DNA]</scope>
</reference>
<feature type="transmembrane region" description="Helical" evidence="1">
    <location>
        <begin position="159"/>
        <end position="177"/>
    </location>
</feature>
<feature type="transmembrane region" description="Helical" evidence="1">
    <location>
        <begin position="183"/>
        <end position="201"/>
    </location>
</feature>
<dbReference type="Proteomes" id="UP000178603">
    <property type="component" value="Unassembled WGS sequence"/>
</dbReference>
<dbReference type="AlphaFoldDB" id="A0A1F8ASM1"/>
<comment type="caution">
    <text evidence="2">The sequence shown here is derived from an EMBL/GenBank/DDBJ whole genome shotgun (WGS) entry which is preliminary data.</text>
</comment>
<dbReference type="EMBL" id="MGGW01000014">
    <property type="protein sequence ID" value="OGM54499.1"/>
    <property type="molecule type" value="Genomic_DNA"/>
</dbReference>
<gene>
    <name evidence="2" type="ORF">A3E44_00350</name>
</gene>
<keyword evidence="1" id="KW-1133">Transmembrane helix</keyword>
<name>A0A1F8ASM1_9BACT</name>
<evidence type="ECO:0000313" key="3">
    <source>
        <dbReference type="Proteomes" id="UP000178603"/>
    </source>
</evidence>
<keyword evidence="1" id="KW-0812">Transmembrane</keyword>
<keyword evidence="1" id="KW-0472">Membrane</keyword>
<proteinExistence type="predicted"/>
<protein>
    <submittedName>
        <fullName evidence="2">Uncharacterized protein</fullName>
    </submittedName>
</protein>
<evidence type="ECO:0000313" key="2">
    <source>
        <dbReference type="EMBL" id="OGM54499.1"/>
    </source>
</evidence>